<dbReference type="Gene3D" id="3.40.50.300">
    <property type="entry name" value="P-loop containing nucleotide triphosphate hydrolases"/>
    <property type="match status" value="1"/>
</dbReference>
<evidence type="ECO:0000256" key="5">
    <source>
        <dbReference type="ARBA" id="ARBA00023136"/>
    </source>
</evidence>
<accession>A0A2P5FPW7</accession>
<dbReference type="GO" id="GO:0042626">
    <property type="term" value="F:ATPase-coupled transmembrane transporter activity"/>
    <property type="evidence" value="ECO:0007669"/>
    <property type="project" value="TreeGrafter"/>
</dbReference>
<dbReference type="InterPro" id="IPR027417">
    <property type="entry name" value="P-loop_NTPase"/>
</dbReference>
<dbReference type="Proteomes" id="UP000237000">
    <property type="component" value="Unassembled WGS sequence"/>
</dbReference>
<evidence type="ECO:0000313" key="7">
    <source>
        <dbReference type="Proteomes" id="UP000237000"/>
    </source>
</evidence>
<gene>
    <name evidence="6" type="ORF">TorRG33x02_042630</name>
</gene>
<evidence type="ECO:0000313" key="6">
    <source>
        <dbReference type="EMBL" id="PON99845.1"/>
    </source>
</evidence>
<dbReference type="GO" id="GO:0016020">
    <property type="term" value="C:membrane"/>
    <property type="evidence" value="ECO:0007669"/>
    <property type="project" value="UniProtKB-SubCell"/>
</dbReference>
<dbReference type="STRING" id="63057.A0A2P5FPW7"/>
<dbReference type="AlphaFoldDB" id="A0A2P5FPW7"/>
<dbReference type="EMBL" id="JXTC01000016">
    <property type="protein sequence ID" value="PON99845.1"/>
    <property type="molecule type" value="Genomic_DNA"/>
</dbReference>
<dbReference type="InterPro" id="IPR050352">
    <property type="entry name" value="ABCG_transporters"/>
</dbReference>
<evidence type="ECO:0000256" key="4">
    <source>
        <dbReference type="ARBA" id="ARBA00022989"/>
    </source>
</evidence>
<evidence type="ECO:0000256" key="3">
    <source>
        <dbReference type="ARBA" id="ARBA00022692"/>
    </source>
</evidence>
<sequence>MRVRRVAALESDHGVRKARRPLVPDAHVEETLTFTVEFRFLRTLPESKKRARVQALIDQLGLLNSTNTIVGDEDHRRVSSREKRRVLIGVDVIQDSILLFLDESLSKC</sequence>
<dbReference type="OrthoDB" id="1746107at2759"/>
<organism evidence="6 7">
    <name type="scientific">Trema orientale</name>
    <name type="common">Charcoal tree</name>
    <name type="synonym">Celtis orientalis</name>
    <dbReference type="NCBI Taxonomy" id="63057"/>
    <lineage>
        <taxon>Eukaryota</taxon>
        <taxon>Viridiplantae</taxon>
        <taxon>Streptophyta</taxon>
        <taxon>Embryophyta</taxon>
        <taxon>Tracheophyta</taxon>
        <taxon>Spermatophyta</taxon>
        <taxon>Magnoliopsida</taxon>
        <taxon>eudicotyledons</taxon>
        <taxon>Gunneridae</taxon>
        <taxon>Pentapetalae</taxon>
        <taxon>rosids</taxon>
        <taxon>fabids</taxon>
        <taxon>Rosales</taxon>
        <taxon>Cannabaceae</taxon>
        <taxon>Trema</taxon>
    </lineage>
</organism>
<protein>
    <submittedName>
        <fullName evidence="6">P-loop containing nucleoside triphosphate hydrolase</fullName>
    </submittedName>
</protein>
<dbReference type="PANTHER" id="PTHR48041">
    <property type="entry name" value="ABC TRANSPORTER G FAMILY MEMBER 28"/>
    <property type="match status" value="1"/>
</dbReference>
<keyword evidence="5" id="KW-0472">Membrane</keyword>
<keyword evidence="3" id="KW-0812">Transmembrane</keyword>
<reference evidence="7" key="1">
    <citation type="submission" date="2016-06" db="EMBL/GenBank/DDBJ databases">
        <title>Parallel loss of symbiosis genes in relatives of nitrogen-fixing non-legume Parasponia.</title>
        <authorList>
            <person name="Van Velzen R."/>
            <person name="Holmer R."/>
            <person name="Bu F."/>
            <person name="Rutten L."/>
            <person name="Van Zeijl A."/>
            <person name="Liu W."/>
            <person name="Santuari L."/>
            <person name="Cao Q."/>
            <person name="Sharma T."/>
            <person name="Shen D."/>
            <person name="Roswanjaya Y."/>
            <person name="Wardhani T."/>
            <person name="Kalhor M.S."/>
            <person name="Jansen J."/>
            <person name="Van den Hoogen J."/>
            <person name="Gungor B."/>
            <person name="Hartog M."/>
            <person name="Hontelez J."/>
            <person name="Verver J."/>
            <person name="Yang W.-C."/>
            <person name="Schijlen E."/>
            <person name="Repin R."/>
            <person name="Schilthuizen M."/>
            <person name="Schranz E."/>
            <person name="Heidstra R."/>
            <person name="Miyata K."/>
            <person name="Fedorova E."/>
            <person name="Kohlen W."/>
            <person name="Bisseling T."/>
            <person name="Smit S."/>
            <person name="Geurts R."/>
        </authorList>
    </citation>
    <scope>NUCLEOTIDE SEQUENCE [LARGE SCALE GENOMIC DNA]</scope>
    <source>
        <strain evidence="7">cv. RG33-2</strain>
    </source>
</reference>
<dbReference type="InParanoid" id="A0A2P5FPW7"/>
<evidence type="ECO:0000256" key="1">
    <source>
        <dbReference type="ARBA" id="ARBA00004141"/>
    </source>
</evidence>
<keyword evidence="7" id="KW-1185">Reference proteome</keyword>
<comment type="subcellular location">
    <subcellularLocation>
        <location evidence="1">Membrane</location>
        <topology evidence="1">Multi-pass membrane protein</topology>
    </subcellularLocation>
</comment>
<evidence type="ECO:0000256" key="2">
    <source>
        <dbReference type="ARBA" id="ARBA00022448"/>
    </source>
</evidence>
<comment type="caution">
    <text evidence="6">The sequence shown here is derived from an EMBL/GenBank/DDBJ whole genome shotgun (WGS) entry which is preliminary data.</text>
</comment>
<dbReference type="GO" id="GO:0016787">
    <property type="term" value="F:hydrolase activity"/>
    <property type="evidence" value="ECO:0007669"/>
    <property type="project" value="UniProtKB-KW"/>
</dbReference>
<name>A0A2P5FPW7_TREOI</name>
<keyword evidence="6" id="KW-0378">Hydrolase</keyword>
<keyword evidence="2" id="KW-0813">Transport</keyword>
<proteinExistence type="predicted"/>
<keyword evidence="4" id="KW-1133">Transmembrane helix</keyword>
<dbReference type="PANTHER" id="PTHR48041:SF11">
    <property type="entry name" value="ABC TRANSPORTER G FAMILY MEMBER 16"/>
    <property type="match status" value="1"/>
</dbReference>